<protein>
    <submittedName>
        <fullName evidence="1">Uncharacterized protein</fullName>
    </submittedName>
</protein>
<dbReference type="KEGG" id="azz:DEW08_15860"/>
<accession>A0A2S2CT85</accession>
<dbReference type="RefSeq" id="WP_109328714.1">
    <property type="nucleotide sequence ID" value="NZ_CP029353.1"/>
</dbReference>
<gene>
    <name evidence="1" type="ORF">DEW08_15860</name>
</gene>
<sequence length="88" mass="8789">MTDGYLVIEYYQDPAVAAERGKALAVSGYTAHVVDGPLFMTNCKGAAGPDGDPLPLASPTRLPAVPGWSCAVIAVATSDTVAAAAPAG</sequence>
<dbReference type="EMBL" id="CP029353">
    <property type="protein sequence ID" value="AWK87497.1"/>
    <property type="molecule type" value="Genomic_DNA"/>
</dbReference>
<evidence type="ECO:0000313" key="2">
    <source>
        <dbReference type="Proteomes" id="UP000245629"/>
    </source>
</evidence>
<dbReference type="Proteomes" id="UP000245629">
    <property type="component" value="Chromosome 2"/>
</dbReference>
<evidence type="ECO:0000313" key="1">
    <source>
        <dbReference type="EMBL" id="AWK87497.1"/>
    </source>
</evidence>
<reference evidence="2" key="1">
    <citation type="submission" date="2018-05" db="EMBL/GenBank/DDBJ databases">
        <title>Azospirillum thermophila sp. nov., a novel isolated from hot spring.</title>
        <authorList>
            <person name="Zhao Z."/>
        </authorList>
    </citation>
    <scope>NUCLEOTIDE SEQUENCE [LARGE SCALE GENOMIC DNA]</scope>
    <source>
        <strain evidence="2">CFH 70021</strain>
    </source>
</reference>
<organism evidence="1 2">
    <name type="scientific">Azospirillum thermophilum</name>
    <dbReference type="NCBI Taxonomy" id="2202148"/>
    <lineage>
        <taxon>Bacteria</taxon>
        <taxon>Pseudomonadati</taxon>
        <taxon>Pseudomonadota</taxon>
        <taxon>Alphaproteobacteria</taxon>
        <taxon>Rhodospirillales</taxon>
        <taxon>Azospirillaceae</taxon>
        <taxon>Azospirillum</taxon>
    </lineage>
</organism>
<proteinExistence type="predicted"/>
<keyword evidence="2" id="KW-1185">Reference proteome</keyword>
<dbReference type="AlphaFoldDB" id="A0A2S2CT85"/>
<name>A0A2S2CT85_9PROT</name>